<evidence type="ECO:0008006" key="5">
    <source>
        <dbReference type="Google" id="ProtNLM"/>
    </source>
</evidence>
<proteinExistence type="inferred from homology"/>
<feature type="region of interest" description="Disordered" evidence="2">
    <location>
        <begin position="1"/>
        <end position="28"/>
    </location>
</feature>
<accession>A0A4S2MN23</accession>
<dbReference type="GO" id="GO:0003714">
    <property type="term" value="F:transcription corepressor activity"/>
    <property type="evidence" value="ECO:0007669"/>
    <property type="project" value="InterPro"/>
</dbReference>
<feature type="compositionally biased region" description="Low complexity" evidence="2">
    <location>
        <begin position="1"/>
        <end position="22"/>
    </location>
</feature>
<dbReference type="Pfam" id="PF06825">
    <property type="entry name" value="HSBP1"/>
    <property type="match status" value="1"/>
</dbReference>
<protein>
    <recommendedName>
        <fullName evidence="5">Heat shock factor binding protein 1-domain-containing protein</fullName>
    </recommendedName>
</protein>
<dbReference type="AlphaFoldDB" id="A0A4S2MN23"/>
<evidence type="ECO:0000256" key="2">
    <source>
        <dbReference type="SAM" id="MobiDB-lite"/>
    </source>
</evidence>
<organism evidence="3 4">
    <name type="scientific">Ascodesmis nigricans</name>
    <dbReference type="NCBI Taxonomy" id="341454"/>
    <lineage>
        <taxon>Eukaryota</taxon>
        <taxon>Fungi</taxon>
        <taxon>Dikarya</taxon>
        <taxon>Ascomycota</taxon>
        <taxon>Pezizomycotina</taxon>
        <taxon>Pezizomycetes</taxon>
        <taxon>Pezizales</taxon>
        <taxon>Ascodesmidaceae</taxon>
        <taxon>Ascodesmis</taxon>
    </lineage>
</organism>
<evidence type="ECO:0000256" key="1">
    <source>
        <dbReference type="ARBA" id="ARBA00006349"/>
    </source>
</evidence>
<sequence length="90" mass="9535">MSTSTPTSTTAATAPTTTKPSTESMATPTELATLVDDLLTSLGTKFQGVSKEIYDKLDVMGRRLDVLEVDLGRVRERGSTGEAGERGEKA</sequence>
<dbReference type="Proteomes" id="UP000298138">
    <property type="component" value="Unassembled WGS sequence"/>
</dbReference>
<dbReference type="EMBL" id="ML220172">
    <property type="protein sequence ID" value="TGZ76579.1"/>
    <property type="molecule type" value="Genomic_DNA"/>
</dbReference>
<keyword evidence="4" id="KW-1185">Reference proteome</keyword>
<dbReference type="STRING" id="341454.A0A4S2MN23"/>
<evidence type="ECO:0000313" key="3">
    <source>
        <dbReference type="EMBL" id="TGZ76579.1"/>
    </source>
</evidence>
<dbReference type="Gene3D" id="1.20.5.430">
    <property type="match status" value="1"/>
</dbReference>
<reference evidence="3 4" key="1">
    <citation type="submission" date="2019-04" db="EMBL/GenBank/DDBJ databases">
        <title>Comparative genomics and transcriptomics to analyze fruiting body development in filamentous ascomycetes.</title>
        <authorList>
            <consortium name="DOE Joint Genome Institute"/>
            <person name="Lutkenhaus R."/>
            <person name="Traeger S."/>
            <person name="Breuer J."/>
            <person name="Kuo A."/>
            <person name="Lipzen A."/>
            <person name="Pangilinan J."/>
            <person name="Dilworth D."/>
            <person name="Sandor L."/>
            <person name="Poggeler S."/>
            <person name="Barry K."/>
            <person name="Grigoriev I.V."/>
            <person name="Nowrousian M."/>
        </authorList>
    </citation>
    <scope>NUCLEOTIDE SEQUENCE [LARGE SCALE GENOMIC DNA]</scope>
    <source>
        <strain evidence="3 4">CBS 389.68</strain>
    </source>
</reference>
<dbReference type="InParanoid" id="A0A4S2MN23"/>
<dbReference type="InterPro" id="IPR009643">
    <property type="entry name" value="HS1-bd"/>
</dbReference>
<evidence type="ECO:0000313" key="4">
    <source>
        <dbReference type="Proteomes" id="UP000298138"/>
    </source>
</evidence>
<dbReference type="OrthoDB" id="4159489at2759"/>
<gene>
    <name evidence="3" type="ORF">EX30DRAFT_399146</name>
</gene>
<name>A0A4S2MN23_9PEZI</name>
<comment type="similarity">
    <text evidence="1">Belongs to the HSBP1 family.</text>
</comment>